<keyword evidence="2" id="KW-1185">Reference proteome</keyword>
<proteinExistence type="predicted"/>
<organism evidence="1 2">
    <name type="scientific">Chitinophaga eiseniae</name>
    <dbReference type="NCBI Taxonomy" id="634771"/>
    <lineage>
        <taxon>Bacteria</taxon>
        <taxon>Pseudomonadati</taxon>
        <taxon>Bacteroidota</taxon>
        <taxon>Chitinophagia</taxon>
        <taxon>Chitinophagales</taxon>
        <taxon>Chitinophagaceae</taxon>
        <taxon>Chitinophaga</taxon>
    </lineage>
</organism>
<dbReference type="EMBL" id="FUWZ01000002">
    <property type="protein sequence ID" value="SKA13518.1"/>
    <property type="molecule type" value="Genomic_DNA"/>
</dbReference>
<dbReference type="Proteomes" id="UP000190367">
    <property type="component" value="Unassembled WGS sequence"/>
</dbReference>
<protein>
    <submittedName>
        <fullName evidence="1">Uncharacterized protein</fullName>
    </submittedName>
</protein>
<name>A0A1T4RCQ6_9BACT</name>
<accession>A0A1T4RCQ6</accession>
<reference evidence="2" key="1">
    <citation type="submission" date="2017-02" db="EMBL/GenBank/DDBJ databases">
        <authorList>
            <person name="Varghese N."/>
            <person name="Submissions S."/>
        </authorList>
    </citation>
    <scope>NUCLEOTIDE SEQUENCE [LARGE SCALE GENOMIC DNA]</scope>
    <source>
        <strain evidence="2">DSM 22224</strain>
    </source>
</reference>
<sequence>MILNLINHIVFQQIKIHDQSIIDLPSCLTHLASITQHVYGHFIYSK</sequence>
<dbReference type="AlphaFoldDB" id="A0A1T4RCQ6"/>
<gene>
    <name evidence="1" type="ORF">SAMN04488128_1021018</name>
</gene>
<evidence type="ECO:0000313" key="1">
    <source>
        <dbReference type="EMBL" id="SKA13518.1"/>
    </source>
</evidence>
<evidence type="ECO:0000313" key="2">
    <source>
        <dbReference type="Proteomes" id="UP000190367"/>
    </source>
</evidence>